<dbReference type="Proteomes" id="UP000374630">
    <property type="component" value="Unassembled WGS sequence"/>
</dbReference>
<dbReference type="GO" id="GO:0046872">
    <property type="term" value="F:metal ion binding"/>
    <property type="evidence" value="ECO:0007669"/>
    <property type="project" value="UniProtKB-KW"/>
</dbReference>
<evidence type="ECO:0000313" key="9">
    <source>
        <dbReference type="Proteomes" id="UP000374630"/>
    </source>
</evidence>
<feature type="chain" id="PRO_5039671269" evidence="5">
    <location>
        <begin position="28"/>
        <end position="314"/>
    </location>
</feature>
<keyword evidence="4 5" id="KW-0732">Signal</keyword>
<dbReference type="RefSeq" id="WP_150353860.1">
    <property type="nucleotide sequence ID" value="NZ_RZNZ01000002.1"/>
</dbReference>
<accession>A0A5J5E325</accession>
<evidence type="ECO:0000256" key="1">
    <source>
        <dbReference type="ARBA" id="ARBA00004196"/>
    </source>
</evidence>
<gene>
    <name evidence="7" type="ORF">EM848_05095</name>
    <name evidence="6" type="ORF">EMO90_02190</name>
</gene>
<dbReference type="GO" id="GO:0030313">
    <property type="term" value="C:cell envelope"/>
    <property type="evidence" value="ECO:0007669"/>
    <property type="project" value="UniProtKB-SubCell"/>
</dbReference>
<name>A0A5J5E325_9BIFI</name>
<dbReference type="Gene3D" id="3.40.50.1980">
    <property type="entry name" value="Nitrogenase molybdenum iron protein domain"/>
    <property type="match status" value="2"/>
</dbReference>
<dbReference type="PANTHER" id="PTHR42953:SF1">
    <property type="entry name" value="METAL-BINDING PROTEIN HI_0362-RELATED"/>
    <property type="match status" value="1"/>
</dbReference>
<dbReference type="Pfam" id="PF01297">
    <property type="entry name" value="ZnuA"/>
    <property type="match status" value="1"/>
</dbReference>
<dbReference type="SUPFAM" id="SSF53807">
    <property type="entry name" value="Helical backbone' metal receptor"/>
    <property type="match status" value="1"/>
</dbReference>
<feature type="signal peptide" evidence="5">
    <location>
        <begin position="1"/>
        <end position="27"/>
    </location>
</feature>
<keyword evidence="3" id="KW-0479">Metal-binding</keyword>
<comment type="caution">
    <text evidence="7">The sequence shown here is derived from an EMBL/GenBank/DDBJ whole genome shotgun (WGS) entry which is preliminary data.</text>
</comment>
<evidence type="ECO:0000313" key="7">
    <source>
        <dbReference type="EMBL" id="KAA8823527.1"/>
    </source>
</evidence>
<evidence type="ECO:0000313" key="8">
    <source>
        <dbReference type="Proteomes" id="UP000345527"/>
    </source>
</evidence>
<dbReference type="AlphaFoldDB" id="A0A5J5E325"/>
<dbReference type="EMBL" id="RZOA01000008">
    <property type="protein sequence ID" value="KAA8823527.1"/>
    <property type="molecule type" value="Genomic_DNA"/>
</dbReference>
<sequence length="314" mass="32653">MSIASIMSATKRIAAAAIAAGTLFAVAACGSAEAGQSGSQAAAEGGASSQPAKIEVVASINQWGSVAKDLGGDLVDVTEIMTNTNVEAHDYEPTSQDVAKFTGAKVVVVNGADYDPWASKAASSAKATVVDAAETAGVKEGDNPHVWFSAKAREATADAITKAYIAAEPANQAKFEELNKAWKDRETKLESKIKDASAKLSGQPYAATESVAWYLADDLGMTDATPSGYAQASANESEPSPSDLKQYTDTLAGGSIKLLVFNTQEADATTDQITNAAKSANVPIVELTEQMPSQYDDLLDWMDALVDQFAAAVK</sequence>
<dbReference type="PANTHER" id="PTHR42953">
    <property type="entry name" value="HIGH-AFFINITY ZINC UPTAKE SYSTEM PROTEIN ZNUA-RELATED"/>
    <property type="match status" value="1"/>
</dbReference>
<evidence type="ECO:0000256" key="4">
    <source>
        <dbReference type="ARBA" id="ARBA00022729"/>
    </source>
</evidence>
<dbReference type="InterPro" id="IPR050492">
    <property type="entry name" value="Bact_metal-bind_prot9"/>
</dbReference>
<organism evidence="7 8">
    <name type="scientific">Bifidobacterium vespertilionis</name>
    <dbReference type="NCBI Taxonomy" id="2562524"/>
    <lineage>
        <taxon>Bacteria</taxon>
        <taxon>Bacillati</taxon>
        <taxon>Actinomycetota</taxon>
        <taxon>Actinomycetes</taxon>
        <taxon>Bifidobacteriales</taxon>
        <taxon>Bifidobacteriaceae</taxon>
        <taxon>Bifidobacterium</taxon>
    </lineage>
</organism>
<evidence type="ECO:0000256" key="3">
    <source>
        <dbReference type="ARBA" id="ARBA00022723"/>
    </source>
</evidence>
<reference evidence="8 9" key="1">
    <citation type="journal article" date="2019" name="Syst. Appl. Microbiol.">
        <title>Characterization of Bifidobacterium species in feaces of the Egyptian fruit bat: Description of B. vespertilionis sp. nov. and B. rousetti sp. nov.</title>
        <authorList>
            <person name="Modesto M."/>
            <person name="Satti M."/>
            <person name="Watanabe K."/>
            <person name="Puglisi E."/>
            <person name="Morelli L."/>
            <person name="Huang C.-H."/>
            <person name="Liou J.-S."/>
            <person name="Miyashita M."/>
            <person name="Tamura T."/>
            <person name="Saito S."/>
            <person name="Mori K."/>
            <person name="Huang L."/>
            <person name="Sciavilla P."/>
            <person name="Sandri C."/>
            <person name="Spiezio C."/>
            <person name="Vitali F."/>
            <person name="Cavalieri D."/>
            <person name="Perpetuini G."/>
            <person name="Tofalo R."/>
            <person name="Bonetti A."/>
            <person name="Arita M."/>
            <person name="Mattarelli P."/>
        </authorList>
    </citation>
    <scope>NUCLEOTIDE SEQUENCE [LARGE SCALE GENOMIC DNA]</scope>
    <source>
        <strain evidence="6 9">RST16</strain>
        <strain evidence="7 8">RST8</strain>
    </source>
</reference>
<keyword evidence="9" id="KW-1185">Reference proteome</keyword>
<protein>
    <submittedName>
        <fullName evidence="7">ABC transporter substrate-binding protein</fullName>
    </submittedName>
</protein>
<dbReference type="OrthoDB" id="5296019at2"/>
<evidence type="ECO:0000256" key="2">
    <source>
        <dbReference type="ARBA" id="ARBA00022448"/>
    </source>
</evidence>
<evidence type="ECO:0000313" key="6">
    <source>
        <dbReference type="EMBL" id="KAA8822032.1"/>
    </source>
</evidence>
<proteinExistence type="predicted"/>
<dbReference type="Proteomes" id="UP000345527">
    <property type="component" value="Unassembled WGS sequence"/>
</dbReference>
<comment type="subcellular location">
    <subcellularLocation>
        <location evidence="1">Cell envelope</location>
    </subcellularLocation>
</comment>
<dbReference type="EMBL" id="RZNZ01000002">
    <property type="protein sequence ID" value="KAA8822032.1"/>
    <property type="molecule type" value="Genomic_DNA"/>
</dbReference>
<evidence type="ECO:0000256" key="5">
    <source>
        <dbReference type="SAM" id="SignalP"/>
    </source>
</evidence>
<dbReference type="InterPro" id="IPR006127">
    <property type="entry name" value="ZnuA-like"/>
</dbReference>
<dbReference type="GO" id="GO:0030001">
    <property type="term" value="P:metal ion transport"/>
    <property type="evidence" value="ECO:0007669"/>
    <property type="project" value="InterPro"/>
</dbReference>
<keyword evidence="2" id="KW-0813">Transport</keyword>